<dbReference type="EMBL" id="RSDO01000004">
    <property type="protein sequence ID" value="RRR54280.1"/>
    <property type="molecule type" value="Genomic_DNA"/>
</dbReference>
<evidence type="ECO:0000313" key="1">
    <source>
        <dbReference type="EMBL" id="RRR54280.1"/>
    </source>
</evidence>
<sequence length="62" mass="7038">MRPKRYPYMQKGPTKLTVDPKLKTRLLCDSSLVERLVLKTKNSEITFSGTKIEIKAQSITGV</sequence>
<name>A0A3R8SAU1_STRSU</name>
<evidence type="ECO:0000313" key="2">
    <source>
        <dbReference type="Proteomes" id="UP000274117"/>
    </source>
</evidence>
<proteinExistence type="predicted"/>
<reference evidence="1 2" key="2">
    <citation type="submission" date="2018-12" db="EMBL/GenBank/DDBJ databases">
        <title>Whole-genome sequences of fifteen clinical Streptococcus suis strains isolated from pigs between 2006 and 2018.</title>
        <authorList>
            <person name="Stevens M.J.A."/>
            <person name="Cernela N."/>
            <person name="Spoerry Serrano N."/>
            <person name="Schmitt S."/>
            <person name="Schrenzel J."/>
            <person name="Stephan R."/>
        </authorList>
    </citation>
    <scope>NUCLEOTIDE SEQUENCE [LARGE SCALE GENOMIC DNA]</scope>
    <source>
        <strain evidence="1 2">PP422</strain>
    </source>
</reference>
<dbReference type="Proteomes" id="UP000274117">
    <property type="component" value="Unassembled WGS sequence"/>
</dbReference>
<organism evidence="1 2">
    <name type="scientific">Streptococcus suis</name>
    <dbReference type="NCBI Taxonomy" id="1307"/>
    <lineage>
        <taxon>Bacteria</taxon>
        <taxon>Bacillati</taxon>
        <taxon>Bacillota</taxon>
        <taxon>Bacilli</taxon>
        <taxon>Lactobacillales</taxon>
        <taxon>Streptococcaceae</taxon>
        <taxon>Streptococcus</taxon>
    </lineage>
</organism>
<dbReference type="AlphaFoldDB" id="A0A3R8SAU1"/>
<accession>A0A3R8SAU1</accession>
<protein>
    <submittedName>
        <fullName evidence="1">Uncharacterized protein</fullName>
    </submittedName>
</protein>
<gene>
    <name evidence="1" type="ORF">EI998_03120</name>
</gene>
<comment type="caution">
    <text evidence="1">The sequence shown here is derived from an EMBL/GenBank/DDBJ whole genome shotgun (WGS) entry which is preliminary data.</text>
</comment>
<reference evidence="1 2" key="1">
    <citation type="submission" date="2018-11" db="EMBL/GenBank/DDBJ databases">
        <authorList>
            <person name="Stevens M.J."/>
            <person name="Cernela N."/>
            <person name="Spoerry Serrano N."/>
            <person name="Schmitt S."/>
            <person name="Schrenzel J."/>
            <person name="Stephan R."/>
        </authorList>
    </citation>
    <scope>NUCLEOTIDE SEQUENCE [LARGE SCALE GENOMIC DNA]</scope>
    <source>
        <strain evidence="1 2">PP422</strain>
    </source>
</reference>